<keyword evidence="3" id="KW-1185">Reference proteome</keyword>
<evidence type="ECO:0000313" key="2">
    <source>
        <dbReference type="EMBL" id="QES29202.1"/>
    </source>
</evidence>
<feature type="compositionally biased region" description="Acidic residues" evidence="1">
    <location>
        <begin position="124"/>
        <end position="140"/>
    </location>
</feature>
<feature type="region of interest" description="Disordered" evidence="1">
    <location>
        <begin position="120"/>
        <end position="140"/>
    </location>
</feature>
<dbReference type="Proteomes" id="UP000323046">
    <property type="component" value="Chromosome"/>
</dbReference>
<protein>
    <submittedName>
        <fullName evidence="2">Uncharacterized protein</fullName>
    </submittedName>
</protein>
<sequence>MRIPFITNWVQRRKLRAEVSRLALHAFYHSLDEIDALEALLEAERRKAMEAEVQARVTAQTHRALNCAVAQFADAFDNSLTALHQADGLSYGEVSALSALLAAAGRPDAGELWMKHYEMGKEPDESENSDDIEEAEVIGA</sequence>
<proteinExistence type="predicted"/>
<evidence type="ECO:0000313" key="3">
    <source>
        <dbReference type="Proteomes" id="UP000323046"/>
    </source>
</evidence>
<organism evidence="2 3">
    <name type="scientific">Streptomyces venezuelae</name>
    <dbReference type="NCBI Taxonomy" id="54571"/>
    <lineage>
        <taxon>Bacteria</taxon>
        <taxon>Bacillati</taxon>
        <taxon>Actinomycetota</taxon>
        <taxon>Actinomycetes</taxon>
        <taxon>Kitasatosporales</taxon>
        <taxon>Streptomycetaceae</taxon>
        <taxon>Streptomyces</taxon>
    </lineage>
</organism>
<dbReference type="EMBL" id="CP029193">
    <property type="protein sequence ID" value="QES29202.1"/>
    <property type="molecule type" value="Genomic_DNA"/>
</dbReference>
<evidence type="ECO:0000256" key="1">
    <source>
        <dbReference type="SAM" id="MobiDB-lite"/>
    </source>
</evidence>
<dbReference type="AlphaFoldDB" id="A0A5P2BFC1"/>
<reference evidence="2 3" key="1">
    <citation type="submission" date="2018-05" db="EMBL/GenBank/DDBJ databases">
        <title>Streptomyces venezuelae.</title>
        <authorList>
            <person name="Kim W."/>
            <person name="Lee N."/>
            <person name="Cho B.-K."/>
        </authorList>
    </citation>
    <scope>NUCLEOTIDE SEQUENCE [LARGE SCALE GENOMIC DNA]</scope>
    <source>
        <strain evidence="2 3">ATCC 14583</strain>
    </source>
</reference>
<name>A0A5P2BFC1_STRVZ</name>
<accession>A0A5P2BFC1</accession>
<gene>
    <name evidence="2" type="ORF">DEJ47_24690</name>
</gene>